<evidence type="ECO:0000259" key="3">
    <source>
        <dbReference type="Pfam" id="PF19040"/>
    </source>
</evidence>
<feature type="transmembrane region" description="Helical" evidence="1">
    <location>
        <begin position="178"/>
        <end position="197"/>
    </location>
</feature>
<feature type="transmembrane region" description="Helical" evidence="1">
    <location>
        <begin position="261"/>
        <end position="282"/>
    </location>
</feature>
<dbReference type="RefSeq" id="WP_187081646.1">
    <property type="nucleotide sequence ID" value="NZ_JACORU010000004.1"/>
</dbReference>
<protein>
    <submittedName>
        <fullName evidence="4">Acyltransferase</fullName>
    </submittedName>
</protein>
<dbReference type="SUPFAM" id="SSF52266">
    <property type="entry name" value="SGNH hydrolase"/>
    <property type="match status" value="1"/>
</dbReference>
<dbReference type="PANTHER" id="PTHR23028">
    <property type="entry name" value="ACETYLTRANSFERASE"/>
    <property type="match status" value="1"/>
</dbReference>
<dbReference type="GO" id="GO:0009103">
    <property type="term" value="P:lipopolysaccharide biosynthetic process"/>
    <property type="evidence" value="ECO:0007669"/>
    <property type="project" value="TreeGrafter"/>
</dbReference>
<feature type="domain" description="Acyltransferase 3" evidence="2">
    <location>
        <begin position="21"/>
        <end position="339"/>
    </location>
</feature>
<dbReference type="Pfam" id="PF19040">
    <property type="entry name" value="SGNH"/>
    <property type="match status" value="1"/>
</dbReference>
<dbReference type="Proteomes" id="UP000596827">
    <property type="component" value="Unassembled WGS sequence"/>
</dbReference>
<dbReference type="GO" id="GO:0016020">
    <property type="term" value="C:membrane"/>
    <property type="evidence" value="ECO:0007669"/>
    <property type="project" value="TreeGrafter"/>
</dbReference>
<accession>A0A923M938</accession>
<keyword evidence="1" id="KW-0472">Membrane</keyword>
<proteinExistence type="predicted"/>
<evidence type="ECO:0000313" key="4">
    <source>
        <dbReference type="EMBL" id="MBC5765163.1"/>
    </source>
</evidence>
<dbReference type="InterPro" id="IPR043968">
    <property type="entry name" value="SGNH"/>
</dbReference>
<feature type="transmembrane region" description="Helical" evidence="1">
    <location>
        <begin position="86"/>
        <end position="105"/>
    </location>
</feature>
<dbReference type="GO" id="GO:0016747">
    <property type="term" value="F:acyltransferase activity, transferring groups other than amino-acyl groups"/>
    <property type="evidence" value="ECO:0007669"/>
    <property type="project" value="InterPro"/>
</dbReference>
<dbReference type="InterPro" id="IPR002656">
    <property type="entry name" value="Acyl_transf_3_dom"/>
</dbReference>
<evidence type="ECO:0000313" key="5">
    <source>
        <dbReference type="Proteomes" id="UP000596827"/>
    </source>
</evidence>
<keyword evidence="4" id="KW-0808">Transferase</keyword>
<dbReference type="AlphaFoldDB" id="A0A923M938"/>
<evidence type="ECO:0000259" key="2">
    <source>
        <dbReference type="Pfam" id="PF01757"/>
    </source>
</evidence>
<dbReference type="EMBL" id="JACORU010000004">
    <property type="protein sequence ID" value="MBC5765163.1"/>
    <property type="molecule type" value="Genomic_DNA"/>
</dbReference>
<comment type="caution">
    <text evidence="4">The sequence shown here is derived from an EMBL/GenBank/DDBJ whole genome shotgun (WGS) entry which is preliminary data.</text>
</comment>
<feature type="transmembrane region" description="Helical" evidence="1">
    <location>
        <begin position="21"/>
        <end position="38"/>
    </location>
</feature>
<keyword evidence="4" id="KW-0012">Acyltransferase</keyword>
<gene>
    <name evidence="4" type="ORF">H8R02_11915</name>
</gene>
<keyword evidence="5" id="KW-1185">Reference proteome</keyword>
<organism evidence="4 5">
    <name type="scientific">Ramlibacter albus</name>
    <dbReference type="NCBI Taxonomy" id="2079448"/>
    <lineage>
        <taxon>Bacteria</taxon>
        <taxon>Pseudomonadati</taxon>
        <taxon>Pseudomonadota</taxon>
        <taxon>Betaproteobacteria</taxon>
        <taxon>Burkholderiales</taxon>
        <taxon>Comamonadaceae</taxon>
        <taxon>Ramlibacter</taxon>
    </lineage>
</organism>
<dbReference type="Pfam" id="PF01757">
    <property type="entry name" value="Acyl_transf_3"/>
    <property type="match status" value="1"/>
</dbReference>
<keyword evidence="1" id="KW-1133">Transmembrane helix</keyword>
<dbReference type="InterPro" id="IPR050879">
    <property type="entry name" value="Acyltransferase_3"/>
</dbReference>
<keyword evidence="1" id="KW-0812">Transmembrane</keyword>
<dbReference type="PANTHER" id="PTHR23028:SF53">
    <property type="entry name" value="ACYL_TRANSF_3 DOMAIN-CONTAINING PROTEIN"/>
    <property type="match status" value="1"/>
</dbReference>
<name>A0A923M938_9BURK</name>
<feature type="transmembrane region" description="Helical" evidence="1">
    <location>
        <begin position="236"/>
        <end position="255"/>
    </location>
</feature>
<feature type="domain" description="SGNH" evidence="3">
    <location>
        <begin position="420"/>
        <end position="640"/>
    </location>
</feature>
<feature type="transmembrane region" description="Helical" evidence="1">
    <location>
        <begin position="146"/>
        <end position="166"/>
    </location>
</feature>
<sequence length="648" mass="70344">MPTKFVGRACAHSTQARRLDADGLRGIAILSVLIFHAVPSWLPGGFAGVDVFFVLSGFLVGRVILLECAGGTFSFANFYARRARRLFPALVLVLVATLAASPLFVGSGDYVQIGNQAAASAAFIANFLAWGQSGYFDVEATYKPLIHLWSLGIEEQFYLVFPFCVVALQRRAPGRTGIALAAATVASFVACVVVSASDKTSAFYLPTTRFWEFLAGSMLAWRQVSAPQREEGHGDLLATVGALLLGFSFIFLASTDDFPGWRAALPVGGTCLLLAAGPSAWVNRKLLGTAFLRWMGKVSYAAYLWHWPMLVMWRIQAGRDLHAHEALAITVVSVGLAWASTESIEKAFRFGVWSRGRASSLALWGSCIVVAAVAIPLTRYVDSLTPSEMARLEHYPVPPEARDIWRERSNCFINYNKDLHFGEVCLGGEPSDRPLMLVWGDSHAAHLWPGMKAAAQENDWRLAQLSVSQCPSLTVPAREGNQMCPALRERALAHIAALKPDTVVMASRWTFYDRAAVLAGIEPTVAALKALGVRRVVVIGPVPHWQPSLAKALATDMRARHLKAPPDVTTTGLQGGEFIIDAPLRAAALRSGAAYISALNLLCTPARVCKVWADKEKTTLMTFDNAHLTEEGSAWLAGLLAVELLRLD</sequence>
<evidence type="ECO:0000256" key="1">
    <source>
        <dbReference type="SAM" id="Phobius"/>
    </source>
</evidence>
<reference evidence="4" key="1">
    <citation type="submission" date="2020-08" db="EMBL/GenBank/DDBJ databases">
        <title>Ramlibacter sp. GTP1 16S ribosomal RNA gene genome sequencing and assembly.</title>
        <authorList>
            <person name="Kang M."/>
        </authorList>
    </citation>
    <scope>NUCLEOTIDE SEQUENCE</scope>
    <source>
        <strain evidence="4">GTP1</strain>
    </source>
</reference>